<dbReference type="Pfam" id="PF00096">
    <property type="entry name" value="zf-C2H2"/>
    <property type="match status" value="4"/>
</dbReference>
<dbReference type="PROSITE" id="PS50157">
    <property type="entry name" value="ZINC_FINGER_C2H2_2"/>
    <property type="match status" value="5"/>
</dbReference>
<dbReference type="GO" id="GO:0000978">
    <property type="term" value="F:RNA polymerase II cis-regulatory region sequence-specific DNA binding"/>
    <property type="evidence" value="ECO:0007669"/>
    <property type="project" value="TreeGrafter"/>
</dbReference>
<dbReference type="RefSeq" id="XP_003041988.1">
    <property type="nucleotide sequence ID" value="XM_003041942.1"/>
</dbReference>
<feature type="domain" description="C2H2-type" evidence="6">
    <location>
        <begin position="73"/>
        <end position="101"/>
    </location>
</feature>
<keyword evidence="2" id="KW-0677">Repeat</keyword>
<name>C7ZIJ5_FUSV7</name>
<dbReference type="SMART" id="SM00355">
    <property type="entry name" value="ZnF_C2H2"/>
    <property type="match status" value="6"/>
</dbReference>
<dbReference type="GO" id="GO:0000981">
    <property type="term" value="F:DNA-binding transcription factor activity, RNA polymerase II-specific"/>
    <property type="evidence" value="ECO:0007669"/>
    <property type="project" value="TreeGrafter"/>
</dbReference>
<proteinExistence type="predicted"/>
<evidence type="ECO:0000313" key="8">
    <source>
        <dbReference type="Proteomes" id="UP000005206"/>
    </source>
</evidence>
<evidence type="ECO:0000256" key="2">
    <source>
        <dbReference type="ARBA" id="ARBA00022737"/>
    </source>
</evidence>
<keyword evidence="1" id="KW-0479">Metal-binding</keyword>
<dbReference type="eggNOG" id="KOG1721">
    <property type="taxonomic scope" value="Eukaryota"/>
</dbReference>
<dbReference type="PROSITE" id="PS00028">
    <property type="entry name" value="ZINC_FINGER_C2H2_1"/>
    <property type="match status" value="5"/>
</dbReference>
<feature type="domain" description="C2H2-type" evidence="6">
    <location>
        <begin position="44"/>
        <end position="72"/>
    </location>
</feature>
<evidence type="ECO:0000256" key="5">
    <source>
        <dbReference type="PROSITE-ProRule" id="PRU00042"/>
    </source>
</evidence>
<dbReference type="InParanoid" id="C7ZIJ5"/>
<dbReference type="OMA" id="GHIYKDS"/>
<reference evidence="7 8" key="1">
    <citation type="journal article" date="2009" name="PLoS Genet.">
        <title>The genome of Nectria haematococca: contribution of supernumerary chromosomes to gene expansion.</title>
        <authorList>
            <person name="Coleman J.J."/>
            <person name="Rounsley S.D."/>
            <person name="Rodriguez-Carres M."/>
            <person name="Kuo A."/>
            <person name="Wasmann C.C."/>
            <person name="Grimwood J."/>
            <person name="Schmutz J."/>
            <person name="Taga M."/>
            <person name="White G.J."/>
            <person name="Zhou S."/>
            <person name="Schwartz D.C."/>
            <person name="Freitag M."/>
            <person name="Ma L.J."/>
            <person name="Danchin E.G."/>
            <person name="Henrissat B."/>
            <person name="Coutinho P.M."/>
            <person name="Nelson D.R."/>
            <person name="Straney D."/>
            <person name="Napoli C.A."/>
            <person name="Barker B.M."/>
            <person name="Gribskov M."/>
            <person name="Rep M."/>
            <person name="Kroken S."/>
            <person name="Molnar I."/>
            <person name="Rensing C."/>
            <person name="Kennell J.C."/>
            <person name="Zamora J."/>
            <person name="Farman M.L."/>
            <person name="Selker E.U."/>
            <person name="Salamov A."/>
            <person name="Shapiro H."/>
            <person name="Pangilinan J."/>
            <person name="Lindquist E."/>
            <person name="Lamers C."/>
            <person name="Grigoriev I.V."/>
            <person name="Geiser D.M."/>
            <person name="Covert S.F."/>
            <person name="Temporini E."/>
            <person name="Vanetten H.D."/>
        </authorList>
    </citation>
    <scope>NUCLEOTIDE SEQUENCE [LARGE SCALE GENOMIC DNA]</scope>
    <source>
        <strain evidence="8">ATCC MYA-4622 / CBS 123669 / FGSC 9596 / NRRL 45880 / 77-13-4</strain>
    </source>
</reference>
<dbReference type="InterPro" id="IPR013087">
    <property type="entry name" value="Znf_C2H2_type"/>
</dbReference>
<dbReference type="Gene3D" id="3.30.160.60">
    <property type="entry name" value="Classic Zinc Finger"/>
    <property type="match status" value="5"/>
</dbReference>
<keyword evidence="8" id="KW-1185">Reference proteome</keyword>
<evidence type="ECO:0000256" key="3">
    <source>
        <dbReference type="ARBA" id="ARBA00022771"/>
    </source>
</evidence>
<dbReference type="AlphaFoldDB" id="C7ZIJ5"/>
<evidence type="ECO:0000259" key="6">
    <source>
        <dbReference type="PROSITE" id="PS50157"/>
    </source>
</evidence>
<dbReference type="GeneID" id="9674310"/>
<dbReference type="Proteomes" id="UP000005206">
    <property type="component" value="Chromosome 12"/>
</dbReference>
<keyword evidence="3 5" id="KW-0863">Zinc-finger</keyword>
<feature type="domain" description="C2H2-type" evidence="6">
    <location>
        <begin position="160"/>
        <end position="187"/>
    </location>
</feature>
<accession>C7ZIJ5</accession>
<evidence type="ECO:0000256" key="4">
    <source>
        <dbReference type="ARBA" id="ARBA00022833"/>
    </source>
</evidence>
<gene>
    <name evidence="7" type="ORF">NECHADRAFT_87166</name>
</gene>
<dbReference type="InterPro" id="IPR036236">
    <property type="entry name" value="Znf_C2H2_sf"/>
</dbReference>
<dbReference type="GO" id="GO:0008270">
    <property type="term" value="F:zinc ion binding"/>
    <property type="evidence" value="ECO:0007669"/>
    <property type="project" value="UniProtKB-KW"/>
</dbReference>
<dbReference type="KEGG" id="nhe:NECHADRAFT_87166"/>
<dbReference type="PANTHER" id="PTHR23235">
    <property type="entry name" value="KRUEPPEL-LIKE TRANSCRIPTION FACTOR"/>
    <property type="match status" value="1"/>
</dbReference>
<evidence type="ECO:0000256" key="1">
    <source>
        <dbReference type="ARBA" id="ARBA00022723"/>
    </source>
</evidence>
<dbReference type="FunFam" id="3.30.160.60:FF:000100">
    <property type="entry name" value="Zinc finger 45-like"/>
    <property type="match status" value="1"/>
</dbReference>
<organism evidence="7 8">
    <name type="scientific">Fusarium vanettenii (strain ATCC MYA-4622 / CBS 123669 / FGSC 9596 / NRRL 45880 / 77-13-4)</name>
    <name type="common">Fusarium solani subsp. pisi</name>
    <dbReference type="NCBI Taxonomy" id="660122"/>
    <lineage>
        <taxon>Eukaryota</taxon>
        <taxon>Fungi</taxon>
        <taxon>Dikarya</taxon>
        <taxon>Ascomycota</taxon>
        <taxon>Pezizomycotina</taxon>
        <taxon>Sordariomycetes</taxon>
        <taxon>Hypocreomycetidae</taxon>
        <taxon>Hypocreales</taxon>
        <taxon>Nectriaceae</taxon>
        <taxon>Fusarium</taxon>
        <taxon>Fusarium solani species complex</taxon>
        <taxon>Fusarium vanettenii</taxon>
    </lineage>
</organism>
<dbReference type="PANTHER" id="PTHR23235:SF178">
    <property type="entry name" value="C2H2-TYPE DOMAIN-CONTAINING PROTEIN-RELATED"/>
    <property type="match status" value="1"/>
</dbReference>
<dbReference type="HOGENOM" id="CLU_869023_0_0_1"/>
<feature type="domain" description="C2H2-type" evidence="6">
    <location>
        <begin position="131"/>
        <end position="159"/>
    </location>
</feature>
<sequence length="320" mass="36735">MHLGGTRRRPSVERDRSRVLDRRCYEPEGLLVHQRIAHDKVRKHLCEICGKRYISPAGLRNHQAGVHRRERPFPCSECPSAFLKQHFLDTHIATVHRKERKFICKGCGKGFGRKADMEAHFKRQHSQASARTCDECGEKVSSPSELVAHKNRKHNPEAKYMCDECGARFKRPRDLKNHESRHSDARPWKCQFPGCTKDYKTKDELGNHARKKGEKKAPGAVYTPIFHPEYCRDRVRADDLTMTPEQCADVLMTVLIQPEYGDGNIVETMLIGTRDNPSVNVREVPLELLYPTVGPVGQDNHLLEEEEKLADQLVKQGMRN</sequence>
<dbReference type="OrthoDB" id="3437960at2759"/>
<evidence type="ECO:0000313" key="7">
    <source>
        <dbReference type="EMBL" id="EEU36275.1"/>
    </source>
</evidence>
<dbReference type="EMBL" id="GG698930">
    <property type="protein sequence ID" value="EEU36275.1"/>
    <property type="molecule type" value="Genomic_DNA"/>
</dbReference>
<keyword evidence="4" id="KW-0862">Zinc</keyword>
<dbReference type="VEuPathDB" id="FungiDB:NECHADRAFT_87166"/>
<protein>
    <recommendedName>
        <fullName evidence="6">C2H2-type domain-containing protein</fullName>
    </recommendedName>
</protein>
<feature type="domain" description="C2H2-type" evidence="6">
    <location>
        <begin position="102"/>
        <end position="130"/>
    </location>
</feature>
<dbReference type="SUPFAM" id="SSF57667">
    <property type="entry name" value="beta-beta-alpha zinc fingers"/>
    <property type="match status" value="2"/>
</dbReference>